<evidence type="ECO:0000313" key="2">
    <source>
        <dbReference type="EMBL" id="GGE22943.1"/>
    </source>
</evidence>
<gene>
    <name evidence="2" type="ORF">GCM10011390_47950</name>
</gene>
<dbReference type="AlphaFoldDB" id="A0A917A2A3"/>
<feature type="region of interest" description="Disordered" evidence="1">
    <location>
        <begin position="1"/>
        <end position="57"/>
    </location>
</feature>
<feature type="compositionally biased region" description="Basic and acidic residues" evidence="1">
    <location>
        <begin position="29"/>
        <end position="42"/>
    </location>
</feature>
<organism evidence="2 3">
    <name type="scientific">Aureimonas endophytica</name>
    <dbReference type="NCBI Taxonomy" id="2027858"/>
    <lineage>
        <taxon>Bacteria</taxon>
        <taxon>Pseudomonadati</taxon>
        <taxon>Pseudomonadota</taxon>
        <taxon>Alphaproteobacteria</taxon>
        <taxon>Hyphomicrobiales</taxon>
        <taxon>Aurantimonadaceae</taxon>
        <taxon>Aureimonas</taxon>
    </lineage>
</organism>
<keyword evidence="3" id="KW-1185">Reference proteome</keyword>
<reference evidence="2" key="1">
    <citation type="journal article" date="2014" name="Int. J. Syst. Evol. Microbiol.">
        <title>Complete genome sequence of Corynebacterium casei LMG S-19264T (=DSM 44701T), isolated from a smear-ripened cheese.</title>
        <authorList>
            <consortium name="US DOE Joint Genome Institute (JGI-PGF)"/>
            <person name="Walter F."/>
            <person name="Albersmeier A."/>
            <person name="Kalinowski J."/>
            <person name="Ruckert C."/>
        </authorList>
    </citation>
    <scope>NUCLEOTIDE SEQUENCE</scope>
    <source>
        <strain evidence="2">CGMCC 1.15367</strain>
    </source>
</reference>
<evidence type="ECO:0000313" key="3">
    <source>
        <dbReference type="Proteomes" id="UP000644699"/>
    </source>
</evidence>
<protein>
    <submittedName>
        <fullName evidence="2">Uncharacterized protein</fullName>
    </submittedName>
</protein>
<evidence type="ECO:0000256" key="1">
    <source>
        <dbReference type="SAM" id="MobiDB-lite"/>
    </source>
</evidence>
<accession>A0A917A2A3</accession>
<comment type="caution">
    <text evidence="2">The sequence shown here is derived from an EMBL/GenBank/DDBJ whole genome shotgun (WGS) entry which is preliminary data.</text>
</comment>
<dbReference type="EMBL" id="BMIQ01000011">
    <property type="protein sequence ID" value="GGE22943.1"/>
    <property type="molecule type" value="Genomic_DNA"/>
</dbReference>
<reference evidence="2" key="2">
    <citation type="submission" date="2020-09" db="EMBL/GenBank/DDBJ databases">
        <authorList>
            <person name="Sun Q."/>
            <person name="Zhou Y."/>
        </authorList>
    </citation>
    <scope>NUCLEOTIDE SEQUENCE</scope>
    <source>
        <strain evidence="2">CGMCC 1.15367</strain>
    </source>
</reference>
<name>A0A917A2A3_9HYPH</name>
<dbReference type="Proteomes" id="UP000644699">
    <property type="component" value="Unassembled WGS sequence"/>
</dbReference>
<proteinExistence type="predicted"/>
<feature type="compositionally biased region" description="Basic and acidic residues" evidence="1">
    <location>
        <begin position="9"/>
        <end position="21"/>
    </location>
</feature>
<sequence>MDETNRPPGESRVETTEEKSARLKAARLQAERDKDARIDRANRKAAARRKILGPGKG</sequence>
<dbReference type="RefSeq" id="WP_188913049.1">
    <property type="nucleotide sequence ID" value="NZ_BMIQ01000011.1"/>
</dbReference>